<organism evidence="10 11">
    <name type="scientific">Cylicocyclus nassatus</name>
    <name type="common">Nematode worm</name>
    <dbReference type="NCBI Taxonomy" id="53992"/>
    <lineage>
        <taxon>Eukaryota</taxon>
        <taxon>Metazoa</taxon>
        <taxon>Ecdysozoa</taxon>
        <taxon>Nematoda</taxon>
        <taxon>Chromadorea</taxon>
        <taxon>Rhabditida</taxon>
        <taxon>Rhabditina</taxon>
        <taxon>Rhabditomorpha</taxon>
        <taxon>Strongyloidea</taxon>
        <taxon>Strongylidae</taxon>
        <taxon>Cylicocyclus</taxon>
    </lineage>
</organism>
<feature type="compositionally biased region" description="Polar residues" evidence="8">
    <location>
        <begin position="1146"/>
        <end position="1156"/>
    </location>
</feature>
<dbReference type="Pfam" id="PF08799">
    <property type="entry name" value="PRP4"/>
    <property type="match status" value="1"/>
</dbReference>
<feature type="compositionally biased region" description="Basic and acidic residues" evidence="8">
    <location>
        <begin position="867"/>
        <end position="884"/>
    </location>
</feature>
<dbReference type="InterPro" id="IPR008847">
    <property type="entry name" value="Suf"/>
</dbReference>
<dbReference type="PANTHER" id="PTHR17204:SF25">
    <property type="entry name" value="RRM DOMAIN-CONTAINING PROTEIN"/>
    <property type="match status" value="1"/>
</dbReference>
<evidence type="ECO:0000256" key="5">
    <source>
        <dbReference type="ARBA" id="ARBA00023242"/>
    </source>
</evidence>
<dbReference type="SUPFAM" id="SSF47938">
    <property type="entry name" value="Functional domain of the splicing factor Prp18"/>
    <property type="match status" value="1"/>
</dbReference>
<feature type="region of interest" description="Disordered" evidence="8">
    <location>
        <begin position="853"/>
        <end position="966"/>
    </location>
</feature>
<feature type="domain" description="RRM" evidence="9">
    <location>
        <begin position="1061"/>
        <end position="1137"/>
    </location>
</feature>
<gene>
    <name evidence="10" type="ORF">CYNAS_LOCUS13588</name>
</gene>
<keyword evidence="5" id="KW-0539">Nucleus</keyword>
<keyword evidence="3" id="KW-0677">Repeat</keyword>
<feature type="region of interest" description="Disordered" evidence="8">
    <location>
        <begin position="1135"/>
        <end position="1199"/>
    </location>
</feature>
<dbReference type="Gene3D" id="4.10.280.110">
    <property type="entry name" value="Pre-mRNA processing factor 4 domain"/>
    <property type="match status" value="1"/>
</dbReference>
<dbReference type="Pfam" id="PF00076">
    <property type="entry name" value="RRM_1"/>
    <property type="match status" value="2"/>
</dbReference>
<evidence type="ECO:0000256" key="7">
    <source>
        <dbReference type="PROSITE-ProRule" id="PRU00176"/>
    </source>
</evidence>
<feature type="compositionally biased region" description="Low complexity" evidence="8">
    <location>
        <begin position="137"/>
        <end position="149"/>
    </location>
</feature>
<keyword evidence="2" id="KW-0507">mRNA processing</keyword>
<dbReference type="Gene3D" id="3.30.70.330">
    <property type="match status" value="2"/>
</dbReference>
<dbReference type="InterPro" id="IPR035979">
    <property type="entry name" value="RBD_domain_sf"/>
</dbReference>
<name>A0AA36H0L9_CYLNA</name>
<comment type="subcellular location">
    <subcellularLocation>
        <location evidence="1">Nucleus</location>
    </subcellularLocation>
</comment>
<comment type="caution">
    <text evidence="10">The sequence shown here is derived from an EMBL/GenBank/DDBJ whole genome shotgun (WGS) entry which is preliminary data.</text>
</comment>
<dbReference type="PROSITE" id="PS50102">
    <property type="entry name" value="RRM"/>
    <property type="match status" value="2"/>
</dbReference>
<evidence type="ECO:0000256" key="2">
    <source>
        <dbReference type="ARBA" id="ARBA00022664"/>
    </source>
</evidence>
<dbReference type="SUPFAM" id="SSF158230">
    <property type="entry name" value="PRP4-like"/>
    <property type="match status" value="1"/>
</dbReference>
<keyword evidence="4" id="KW-0508">mRNA splicing</keyword>
<feature type="domain" description="RRM" evidence="9">
    <location>
        <begin position="972"/>
        <end position="1046"/>
    </location>
</feature>
<evidence type="ECO:0000256" key="4">
    <source>
        <dbReference type="ARBA" id="ARBA00023187"/>
    </source>
</evidence>
<dbReference type="InterPro" id="IPR011990">
    <property type="entry name" value="TPR-like_helical_dom_sf"/>
</dbReference>
<keyword evidence="7" id="KW-0694">RNA-binding</keyword>
<evidence type="ECO:0000256" key="3">
    <source>
        <dbReference type="ARBA" id="ARBA00022737"/>
    </source>
</evidence>
<evidence type="ECO:0000256" key="8">
    <source>
        <dbReference type="SAM" id="MobiDB-lite"/>
    </source>
</evidence>
<dbReference type="EMBL" id="CATQJL010000305">
    <property type="protein sequence ID" value="CAJ0601605.1"/>
    <property type="molecule type" value="Genomic_DNA"/>
</dbReference>
<protein>
    <recommendedName>
        <fullName evidence="6">PRP18 homolog</fullName>
    </recommendedName>
</protein>
<dbReference type="GO" id="GO:0003723">
    <property type="term" value="F:RNA binding"/>
    <property type="evidence" value="ECO:0007669"/>
    <property type="project" value="UniProtKB-UniRule"/>
</dbReference>
<feature type="region of interest" description="Disordered" evidence="8">
    <location>
        <begin position="127"/>
        <end position="155"/>
    </location>
</feature>
<dbReference type="InterPro" id="IPR004098">
    <property type="entry name" value="Prp18"/>
</dbReference>
<dbReference type="GO" id="GO:0006397">
    <property type="term" value="P:mRNA processing"/>
    <property type="evidence" value="ECO:0007669"/>
    <property type="project" value="UniProtKB-KW"/>
</dbReference>
<dbReference type="PANTHER" id="PTHR17204">
    <property type="entry name" value="PRE-MRNA PROCESSING PROTEIN PRP39-RELATED"/>
    <property type="match status" value="1"/>
</dbReference>
<evidence type="ECO:0000259" key="9">
    <source>
        <dbReference type="PROSITE" id="PS50102"/>
    </source>
</evidence>
<dbReference type="InterPro" id="IPR000504">
    <property type="entry name" value="RRM_dom"/>
</dbReference>
<dbReference type="Pfam" id="PF02840">
    <property type="entry name" value="Prp18"/>
    <property type="match status" value="1"/>
</dbReference>
<dbReference type="Gene3D" id="1.25.40.10">
    <property type="entry name" value="Tetratricopeptide repeat domain"/>
    <property type="match status" value="2"/>
</dbReference>
<dbReference type="InterPro" id="IPR014906">
    <property type="entry name" value="PRP4-like"/>
</dbReference>
<dbReference type="InterPro" id="IPR036285">
    <property type="entry name" value="PRP4-like_sf"/>
</dbReference>
<dbReference type="InterPro" id="IPR003107">
    <property type="entry name" value="HAT"/>
</dbReference>
<dbReference type="Pfam" id="PF05843">
    <property type="entry name" value="Suf"/>
    <property type="match status" value="1"/>
</dbReference>
<dbReference type="GO" id="GO:0005681">
    <property type="term" value="C:spliceosomal complex"/>
    <property type="evidence" value="ECO:0007669"/>
    <property type="project" value="InterPro"/>
</dbReference>
<evidence type="ECO:0000313" key="11">
    <source>
        <dbReference type="Proteomes" id="UP001176961"/>
    </source>
</evidence>
<evidence type="ECO:0000256" key="1">
    <source>
        <dbReference type="ARBA" id="ARBA00004123"/>
    </source>
</evidence>
<dbReference type="InterPro" id="IPR012677">
    <property type="entry name" value="Nucleotide-bd_a/b_plait_sf"/>
</dbReference>
<proteinExistence type="predicted"/>
<dbReference type="SMART" id="SM00360">
    <property type="entry name" value="RRM"/>
    <property type="match status" value="2"/>
</dbReference>
<dbReference type="SMART" id="SM00500">
    <property type="entry name" value="SFM"/>
    <property type="match status" value="1"/>
</dbReference>
<keyword evidence="11" id="KW-1185">Reference proteome</keyword>
<dbReference type="Proteomes" id="UP001176961">
    <property type="component" value="Unassembled WGS sequence"/>
</dbReference>
<evidence type="ECO:0000256" key="6">
    <source>
        <dbReference type="ARBA" id="ARBA00031388"/>
    </source>
</evidence>
<dbReference type="SMART" id="SM00386">
    <property type="entry name" value="HAT"/>
    <property type="match status" value="8"/>
</dbReference>
<dbReference type="Gene3D" id="1.20.940.10">
    <property type="entry name" value="Functional domain of the splicing factor Prp18"/>
    <property type="match status" value="1"/>
</dbReference>
<dbReference type="GO" id="GO:0008380">
    <property type="term" value="P:RNA splicing"/>
    <property type="evidence" value="ECO:0007669"/>
    <property type="project" value="UniProtKB-KW"/>
</dbReference>
<dbReference type="SUPFAM" id="SSF48452">
    <property type="entry name" value="TPR-like"/>
    <property type="match status" value="1"/>
</dbReference>
<reference evidence="10" key="1">
    <citation type="submission" date="2023-07" db="EMBL/GenBank/DDBJ databases">
        <authorList>
            <consortium name="CYATHOMIX"/>
        </authorList>
    </citation>
    <scope>NUCLEOTIDE SEQUENCE</scope>
    <source>
        <strain evidence="10">N/A</strain>
    </source>
</reference>
<dbReference type="AlphaFoldDB" id="A0AA36H0L9"/>
<feature type="compositionally biased region" description="Polar residues" evidence="8">
    <location>
        <begin position="947"/>
        <end position="966"/>
    </location>
</feature>
<sequence length="1199" mass="136750">MNETCYRKNVEKSKIIQEKAKCEERNKVNRKEKRSGIHRLGIFDAISCQRLWLHKSKPPHRIAVVGFSFLFSPLFLEMDFLKTLRDEMERKRKMIAEFEVKAGGKKYIRGADIAAAHEEEYREKYKQKHAKDELIEEGTSSTSSTGTGETHIEDTVTEEITMSEVRKRLRDRGQPICLFGEDEQHIRARLLKLEIEQPDMKEGWKNELQSAMRDVDEELVKEVIEGSSDDKNRHDVDLSSSFNDNWEEIEKQATLLGIGNDPHRDCDIILSFLKYLITRWGKELNRRDDEEKKSPAGKLQASIHKQTVMNLKPLLNSLETHTCNNDIRHHLINICRLLVIDRNYILANNAYMTMAIGNAPWPVGMAEAEVEDSEMAEMEPQEEAMEDLDEKITELRKKLTKDPDDKKLIEELISLLRKNGDLDEAAEAREKLASQGPLSSKLWVEWIQDERSAGAERERMEKLFERAVFDDNSLEIWMELVQWACGIDPGFAREKFEEAVTAIGLRVDVGAMIWQSYLCFEEALLGGDETNEKQIKVIKNLYKRALRVPNVDLADTWKSYLEFAGENIDEEIQAAHEASTNLMKEFSKYEMKLAETDDSLDAFHEYLNFEKEKDDPARIQSFYDRMLDKHPDDENIWFDYGQWCETKLKIHSITCRVYKRAVRHCPYSCALWQQTLLALERAGSPVEEIDGMWISARETISTPDDGRALYRTYLYMLRRRADATDKDFQKMALVFEDGAKSLSEWFGAHEWDQQATYRKNWAYFAYTKLGDAKKGRQIWDDILASGGGRFAEKWIEAVKFERQFGTAEGARKLLYKALNSVSDHPTVVFEYFIQFEREEGTLEQLDKALEKVNAQAAHRATRQQAQKQKDDSPAKKDHVKEKRGTAKGGDAKPPLRKRPGQDPDETPPAKKQVTHASAEGPAPVQRTPSKDKDGFIMPMLPVKKAATPSSSDANSADQPAESSATTGDEKKFTVFISNLDFKTTAEEVKEALEGVVEVRLVHRGMSKLTKGYGFVDLDSEENYRKALANDRMPLKGRPMLISVSNPEKRVGFKYATGLEKTKLFVRNVHYDCTEEQLKEAFSAFGAVKAVRIVIHPSGKPKGVAYVEFEGEDDARKALEAPEIILLERKLHVALSNPPKKQEKTEASTSHPVSTSSTDRKAALSLVPRGVKTASSRANGVNGGPKQPMSNDEFRKMLGN</sequence>
<evidence type="ECO:0000313" key="10">
    <source>
        <dbReference type="EMBL" id="CAJ0601605.1"/>
    </source>
</evidence>
<accession>A0AA36H0L9</accession>
<feature type="compositionally biased region" description="Low complexity" evidence="8">
    <location>
        <begin position="854"/>
        <end position="866"/>
    </location>
</feature>
<dbReference type="SUPFAM" id="SSF54928">
    <property type="entry name" value="RNA-binding domain, RBD"/>
    <property type="match status" value="2"/>
</dbReference>